<dbReference type="Proteomes" id="UP000700596">
    <property type="component" value="Unassembled WGS sequence"/>
</dbReference>
<gene>
    <name evidence="3" type="ORF">B0J11DRAFT_427862</name>
</gene>
<organism evidence="3 4">
    <name type="scientific">Dendryphion nanum</name>
    <dbReference type="NCBI Taxonomy" id="256645"/>
    <lineage>
        <taxon>Eukaryota</taxon>
        <taxon>Fungi</taxon>
        <taxon>Dikarya</taxon>
        <taxon>Ascomycota</taxon>
        <taxon>Pezizomycotina</taxon>
        <taxon>Dothideomycetes</taxon>
        <taxon>Pleosporomycetidae</taxon>
        <taxon>Pleosporales</taxon>
        <taxon>Torulaceae</taxon>
        <taxon>Dendryphion</taxon>
    </lineage>
</organism>
<evidence type="ECO:0000313" key="3">
    <source>
        <dbReference type="EMBL" id="KAH7132543.1"/>
    </source>
</evidence>
<accession>A0A9P9IRI5</accession>
<dbReference type="PANTHER" id="PTHR43008:SF8">
    <property type="entry name" value="BENZIL REDUCTASE ((S)-BENZOIN FORMING) IRC24"/>
    <property type="match status" value="1"/>
</dbReference>
<comment type="similarity">
    <text evidence="1">Belongs to the short-chain dehydrogenases/reductases (SDR) family.</text>
</comment>
<evidence type="ECO:0000313" key="4">
    <source>
        <dbReference type="Proteomes" id="UP000700596"/>
    </source>
</evidence>
<dbReference type="PRINTS" id="PR00081">
    <property type="entry name" value="GDHRDH"/>
</dbReference>
<dbReference type="SUPFAM" id="SSF51735">
    <property type="entry name" value="NAD(P)-binding Rossmann-fold domains"/>
    <property type="match status" value="1"/>
</dbReference>
<dbReference type="GO" id="GO:0016616">
    <property type="term" value="F:oxidoreductase activity, acting on the CH-OH group of donors, NAD or NADP as acceptor"/>
    <property type="evidence" value="ECO:0007669"/>
    <property type="project" value="UniProtKB-ARBA"/>
</dbReference>
<dbReference type="Gene3D" id="3.40.50.720">
    <property type="entry name" value="NAD(P)-binding Rossmann-like Domain"/>
    <property type="match status" value="1"/>
</dbReference>
<dbReference type="GO" id="GO:0050664">
    <property type="term" value="F:oxidoreductase activity, acting on NAD(P)H, oxygen as acceptor"/>
    <property type="evidence" value="ECO:0007669"/>
    <property type="project" value="TreeGrafter"/>
</dbReference>
<evidence type="ECO:0000256" key="2">
    <source>
        <dbReference type="ARBA" id="ARBA00023002"/>
    </source>
</evidence>
<dbReference type="PANTHER" id="PTHR43008">
    <property type="entry name" value="BENZIL REDUCTASE"/>
    <property type="match status" value="1"/>
</dbReference>
<evidence type="ECO:0000256" key="1">
    <source>
        <dbReference type="ARBA" id="ARBA00006484"/>
    </source>
</evidence>
<protein>
    <submittedName>
        <fullName evidence="3">Short chain dehydrogenase</fullName>
    </submittedName>
</protein>
<dbReference type="Pfam" id="PF00106">
    <property type="entry name" value="adh_short"/>
    <property type="match status" value="2"/>
</dbReference>
<sequence>MNDKKIVLVTGANTGLGYQIVRALCASEIAYEVLVGGRSLSKAEQALTDLKEEFPDTQTQIRAIQVDIEDDDSIASAFEYVQKEYGRLDALVNNAGTCYFGAMTMREVWNQTYNVNVTGTNIMTSTFAPLLIKSNDPRLMFIASGTSSLTGTHNLDMVFNRPPAKGWPKTRIGVFLPAYRSSKTGMNMMMREWYRILKEDGVKVWGISPGYLATGLGGSQEVNKQQGAIDPAIGGEVVAAALEGKRDSDVGKIILRQGVQPW</sequence>
<comment type="caution">
    <text evidence="3">The sequence shown here is derived from an EMBL/GenBank/DDBJ whole genome shotgun (WGS) entry which is preliminary data.</text>
</comment>
<dbReference type="InterPro" id="IPR036291">
    <property type="entry name" value="NAD(P)-bd_dom_sf"/>
</dbReference>
<reference evidence="3" key="1">
    <citation type="journal article" date="2021" name="Nat. Commun.">
        <title>Genetic determinants of endophytism in the Arabidopsis root mycobiome.</title>
        <authorList>
            <person name="Mesny F."/>
            <person name="Miyauchi S."/>
            <person name="Thiergart T."/>
            <person name="Pickel B."/>
            <person name="Atanasova L."/>
            <person name="Karlsson M."/>
            <person name="Huettel B."/>
            <person name="Barry K.W."/>
            <person name="Haridas S."/>
            <person name="Chen C."/>
            <person name="Bauer D."/>
            <person name="Andreopoulos W."/>
            <person name="Pangilinan J."/>
            <person name="LaButti K."/>
            <person name="Riley R."/>
            <person name="Lipzen A."/>
            <person name="Clum A."/>
            <person name="Drula E."/>
            <person name="Henrissat B."/>
            <person name="Kohler A."/>
            <person name="Grigoriev I.V."/>
            <person name="Martin F.M."/>
            <person name="Hacquard S."/>
        </authorList>
    </citation>
    <scope>NUCLEOTIDE SEQUENCE</scope>
    <source>
        <strain evidence="3">MPI-CAGE-CH-0243</strain>
    </source>
</reference>
<dbReference type="EMBL" id="JAGMWT010000003">
    <property type="protein sequence ID" value="KAH7132543.1"/>
    <property type="molecule type" value="Genomic_DNA"/>
</dbReference>
<dbReference type="InterPro" id="IPR002347">
    <property type="entry name" value="SDR_fam"/>
</dbReference>
<name>A0A9P9IRI5_9PLEO</name>
<keyword evidence="2" id="KW-0560">Oxidoreductase</keyword>
<proteinExistence type="inferred from homology"/>
<dbReference type="OrthoDB" id="1933717at2759"/>
<dbReference type="AlphaFoldDB" id="A0A9P9IRI5"/>
<keyword evidence="4" id="KW-1185">Reference proteome</keyword>